<evidence type="ECO:0000313" key="3">
    <source>
        <dbReference type="Proteomes" id="UP000283644"/>
    </source>
</evidence>
<dbReference type="Pfam" id="PF17198">
    <property type="entry name" value="AveC_like"/>
    <property type="match status" value="1"/>
</dbReference>
<feature type="transmembrane region" description="Helical" evidence="1">
    <location>
        <begin position="289"/>
        <end position="306"/>
    </location>
</feature>
<feature type="transmembrane region" description="Helical" evidence="1">
    <location>
        <begin position="242"/>
        <end position="262"/>
    </location>
</feature>
<evidence type="ECO:0000256" key="1">
    <source>
        <dbReference type="SAM" id="Phobius"/>
    </source>
</evidence>
<dbReference type="OrthoDB" id="3782355at2"/>
<gene>
    <name evidence="2" type="ORF">D0Z08_18300</name>
</gene>
<feature type="transmembrane region" description="Helical" evidence="1">
    <location>
        <begin position="102"/>
        <end position="120"/>
    </location>
</feature>
<name>A0A417XZE2_9ACTN</name>
<sequence>MTSLETRTGTDRSGSSDPRRNHAVLAWGAVGLVWMAVSLRAAYGWVTSDRDFGPAEIMPGDVMPTSSLVALRVVEVASVVVLLTAIWFLAVKPWRKTREIRIEGLLVIGGIFGFAMDSWLNLYDFLFAFNAHSVNLGAWSAHLPFHNQGVPTEYGEALLWGLPMYVYFCSAEAALGLGVRARLLARWPRMSETLALAVMFVFFFVFDFIAENIIIRTSEAYSFVRTEESLTLWAGEQHQFPLYESFLVACVAMGFAAIRLSAERDPDGRSFIERGVHHLPRWSVQPARLLAATGYAAVVLMMLYHLPFNWLSLGGDSFADLPSYLTPPF</sequence>
<dbReference type="RefSeq" id="WP_118926691.1">
    <property type="nucleotide sequence ID" value="NZ_QXGH01000022.1"/>
</dbReference>
<proteinExistence type="predicted"/>
<keyword evidence="3" id="KW-1185">Reference proteome</keyword>
<accession>A0A417XZE2</accession>
<comment type="caution">
    <text evidence="2">The sequence shown here is derived from an EMBL/GenBank/DDBJ whole genome shotgun (WGS) entry which is preliminary data.</text>
</comment>
<reference evidence="2 3" key="1">
    <citation type="submission" date="2018-09" db="EMBL/GenBank/DDBJ databases">
        <title>Genome sequencing of Nocardioides immobilis CCTCC AB 2017083 for comparison to Nocardioides silvaticus.</title>
        <authorList>
            <person name="Li C."/>
            <person name="Wang G."/>
        </authorList>
    </citation>
    <scope>NUCLEOTIDE SEQUENCE [LARGE SCALE GENOMIC DNA]</scope>
    <source>
        <strain evidence="2 3">CCTCC AB 2017083</strain>
    </source>
</reference>
<keyword evidence="1" id="KW-0812">Transmembrane</keyword>
<feature type="transmembrane region" description="Helical" evidence="1">
    <location>
        <begin position="66"/>
        <end position="90"/>
    </location>
</feature>
<protein>
    <submittedName>
        <fullName evidence="2">Spirocyclase, AveC family</fullName>
    </submittedName>
</protein>
<organism evidence="2 3">
    <name type="scientific">Nocardioides immobilis</name>
    <dbReference type="NCBI Taxonomy" id="2049295"/>
    <lineage>
        <taxon>Bacteria</taxon>
        <taxon>Bacillati</taxon>
        <taxon>Actinomycetota</taxon>
        <taxon>Actinomycetes</taxon>
        <taxon>Propionibacteriales</taxon>
        <taxon>Nocardioidaceae</taxon>
        <taxon>Nocardioides</taxon>
    </lineage>
</organism>
<dbReference type="Proteomes" id="UP000283644">
    <property type="component" value="Unassembled WGS sequence"/>
</dbReference>
<feature type="transmembrane region" description="Helical" evidence="1">
    <location>
        <begin position="164"/>
        <end position="181"/>
    </location>
</feature>
<keyword evidence="1" id="KW-0472">Membrane</keyword>
<dbReference type="EMBL" id="QXGH01000022">
    <property type="protein sequence ID" value="RHW25725.1"/>
    <property type="molecule type" value="Genomic_DNA"/>
</dbReference>
<dbReference type="AlphaFoldDB" id="A0A417XZE2"/>
<dbReference type="InterPro" id="IPR033459">
    <property type="entry name" value="AveC-like"/>
</dbReference>
<keyword evidence="1" id="KW-1133">Transmembrane helix</keyword>
<feature type="transmembrane region" description="Helical" evidence="1">
    <location>
        <begin position="24"/>
        <end position="46"/>
    </location>
</feature>
<evidence type="ECO:0000313" key="2">
    <source>
        <dbReference type="EMBL" id="RHW25725.1"/>
    </source>
</evidence>
<feature type="transmembrane region" description="Helical" evidence="1">
    <location>
        <begin position="193"/>
        <end position="215"/>
    </location>
</feature>